<comment type="caution">
    <text evidence="1">The sequence shown here is derived from an EMBL/GenBank/DDBJ whole genome shotgun (WGS) entry which is preliminary data.</text>
</comment>
<dbReference type="EMBL" id="CABFNS010000820">
    <property type="protein sequence ID" value="VUC30543.1"/>
    <property type="molecule type" value="Genomic_DNA"/>
</dbReference>
<proteinExistence type="predicted"/>
<sequence>MMGDQDTTSAIGIADLPLDVLRQIFAFFEPSYGNKNGKIDFHALKSFFGSDEYRTIKNARLTCWALNVAATPLLFPILHISLEQESLERAKSLCSNPLIYSGIRGVQICLTYRPGETANSLQRYKECRLRELQSIYDTHGQSAEEAYDSRWPYGDQGESDALHFSTLRRAWNAMSNTKHILSDEEKLYQNLLTESYETYKRQHEAQARLVSEKVFVSTISSLLAGLDHPLSLNIVSYPPRVSRSHFMASQMPLASRSNFLQFMNAPHDWDIIAKLTGGPNGFNLSKLLVDLPIACHEAGTTPQHLYIDCFPLSGHSIGNGQGGGMDWERLSAASRSIKTFHFGSVISPRKNTSTRRFWPTLDQGFVDKFLGSIVSSPSLDDCSLNLDFFGLRCGGWTKHGVMTFDYNIDAAISRICSHKLNILRLAYVSVEEKNLEWLCENLAEEPEALELRNVHFTKGSNWITILDQLSVRLASVISEEKCRVTFSHLS</sequence>
<protein>
    <recommendedName>
        <fullName evidence="3">F-box domain-containing protein</fullName>
    </recommendedName>
</protein>
<organism evidence="1 2">
    <name type="scientific">Bionectria ochroleuca</name>
    <name type="common">Gliocladium roseum</name>
    <dbReference type="NCBI Taxonomy" id="29856"/>
    <lineage>
        <taxon>Eukaryota</taxon>
        <taxon>Fungi</taxon>
        <taxon>Dikarya</taxon>
        <taxon>Ascomycota</taxon>
        <taxon>Pezizomycotina</taxon>
        <taxon>Sordariomycetes</taxon>
        <taxon>Hypocreomycetidae</taxon>
        <taxon>Hypocreales</taxon>
        <taxon>Bionectriaceae</taxon>
        <taxon>Clonostachys</taxon>
    </lineage>
</organism>
<evidence type="ECO:0000313" key="1">
    <source>
        <dbReference type="EMBL" id="VUC30543.1"/>
    </source>
</evidence>
<dbReference type="Proteomes" id="UP000766486">
    <property type="component" value="Unassembled WGS sequence"/>
</dbReference>
<evidence type="ECO:0008006" key="3">
    <source>
        <dbReference type="Google" id="ProtNLM"/>
    </source>
</evidence>
<gene>
    <name evidence="1" type="ORF">CLO192961_LOCUS287526</name>
</gene>
<evidence type="ECO:0000313" key="2">
    <source>
        <dbReference type="Proteomes" id="UP000766486"/>
    </source>
</evidence>
<keyword evidence="2" id="KW-1185">Reference proteome</keyword>
<reference evidence="1 2" key="1">
    <citation type="submission" date="2019-06" db="EMBL/GenBank/DDBJ databases">
        <authorList>
            <person name="Broberg M."/>
        </authorList>
    </citation>
    <scope>NUCLEOTIDE SEQUENCE [LARGE SCALE GENOMIC DNA]</scope>
</reference>
<name>A0ABY6UIF0_BIOOC</name>
<accession>A0ABY6UIF0</accession>